<dbReference type="AlphaFoldDB" id="A0A0G4G299"/>
<reference evidence="1 2" key="1">
    <citation type="submission" date="2014-11" db="EMBL/GenBank/DDBJ databases">
        <authorList>
            <person name="Zhu J."/>
            <person name="Qi W."/>
            <person name="Song R."/>
        </authorList>
    </citation>
    <scope>NUCLEOTIDE SEQUENCE [LARGE SCALE GENOMIC DNA]</scope>
</reference>
<evidence type="ECO:0000313" key="1">
    <source>
        <dbReference type="EMBL" id="CEM22110.1"/>
    </source>
</evidence>
<dbReference type="Proteomes" id="UP000041254">
    <property type="component" value="Unassembled WGS sequence"/>
</dbReference>
<keyword evidence="2" id="KW-1185">Reference proteome</keyword>
<dbReference type="PhylomeDB" id="A0A0G4G299"/>
<protein>
    <submittedName>
        <fullName evidence="1">Uncharacterized protein</fullName>
    </submittedName>
</protein>
<dbReference type="InParanoid" id="A0A0G4G299"/>
<gene>
    <name evidence="1" type="ORF">Vbra_21905</name>
</gene>
<accession>A0A0G4G299</accession>
<proteinExistence type="predicted"/>
<dbReference type="EMBL" id="CDMY01000551">
    <property type="protein sequence ID" value="CEM22110.1"/>
    <property type="molecule type" value="Genomic_DNA"/>
</dbReference>
<dbReference type="VEuPathDB" id="CryptoDB:Vbra_21905"/>
<organism evidence="1 2">
    <name type="scientific">Vitrella brassicaformis (strain CCMP3155)</name>
    <dbReference type="NCBI Taxonomy" id="1169540"/>
    <lineage>
        <taxon>Eukaryota</taxon>
        <taxon>Sar</taxon>
        <taxon>Alveolata</taxon>
        <taxon>Colpodellida</taxon>
        <taxon>Vitrellaceae</taxon>
        <taxon>Vitrella</taxon>
    </lineage>
</organism>
<name>A0A0G4G299_VITBC</name>
<evidence type="ECO:0000313" key="2">
    <source>
        <dbReference type="Proteomes" id="UP000041254"/>
    </source>
</evidence>
<sequence>MSGSDHRSLPLVVLSEAAALDLLTHTSMFDDLRRCLSPSESHEGRLWVRRVSGRSHRLLMVEGRPHTLERIKQHLMPVLFRILGTCASRRSLLPVLIPVVGRPPKKKGHSDTYHTPSGPRHVLCKLAGDAPSVVAQKWYCLGSMISARKPSFFIGWLIDMFPECCDSLPLVGQDASSSSSSSSSSCASSVGLRPDGLLVCVKTLTNDLLEYDDHIDIPMLCVSTYKKVPTAMK</sequence>